<gene>
    <name evidence="2" type="ORF">GMDG_05745</name>
</gene>
<organism evidence="2 3">
    <name type="scientific">Pseudogymnoascus destructans (strain ATCC MYA-4855 / 20631-21)</name>
    <name type="common">Bat white-nose syndrome fungus</name>
    <name type="synonym">Geomyces destructans</name>
    <dbReference type="NCBI Taxonomy" id="658429"/>
    <lineage>
        <taxon>Eukaryota</taxon>
        <taxon>Fungi</taxon>
        <taxon>Dikarya</taxon>
        <taxon>Ascomycota</taxon>
        <taxon>Pezizomycotina</taxon>
        <taxon>Leotiomycetes</taxon>
        <taxon>Thelebolales</taxon>
        <taxon>Thelebolaceae</taxon>
        <taxon>Pseudogymnoascus</taxon>
    </lineage>
</organism>
<proteinExistence type="predicted"/>
<evidence type="ECO:0000313" key="2">
    <source>
        <dbReference type="EMBL" id="ELR02808.1"/>
    </source>
</evidence>
<keyword evidence="1" id="KW-1133">Transmembrane helix</keyword>
<evidence type="ECO:0000256" key="1">
    <source>
        <dbReference type="SAM" id="Phobius"/>
    </source>
</evidence>
<protein>
    <submittedName>
        <fullName evidence="2">Uncharacterized protein</fullName>
    </submittedName>
</protein>
<dbReference type="VEuPathDB" id="FungiDB:GMDG_05745"/>
<name>L8FQR3_PSED2</name>
<feature type="transmembrane region" description="Helical" evidence="1">
    <location>
        <begin position="12"/>
        <end position="33"/>
    </location>
</feature>
<dbReference type="STRING" id="658429.L8FQR3"/>
<dbReference type="AlphaFoldDB" id="L8FQR3"/>
<reference evidence="3" key="1">
    <citation type="submission" date="2010-09" db="EMBL/GenBank/DDBJ databases">
        <title>The genome sequence of Geomyces destructans 20631-21.</title>
        <authorList>
            <consortium name="The Broad Institute Genome Sequencing Platform"/>
            <person name="Cuomo C.A."/>
            <person name="Blehert D.S."/>
            <person name="Lorch J.M."/>
            <person name="Young S.K."/>
            <person name="Zeng Q."/>
            <person name="Gargeya S."/>
            <person name="Fitzgerald M."/>
            <person name="Haas B."/>
            <person name="Abouelleil A."/>
            <person name="Alvarado L."/>
            <person name="Arachchi H.M."/>
            <person name="Berlin A."/>
            <person name="Brown A."/>
            <person name="Chapman S.B."/>
            <person name="Chen Z."/>
            <person name="Dunbar C."/>
            <person name="Freedman E."/>
            <person name="Gearin G."/>
            <person name="Gellesch M."/>
            <person name="Goldberg J."/>
            <person name="Griggs A."/>
            <person name="Gujja S."/>
            <person name="Heiman D."/>
            <person name="Howarth C."/>
            <person name="Larson L."/>
            <person name="Lui A."/>
            <person name="MacDonald P.J.P."/>
            <person name="Montmayeur A."/>
            <person name="Murphy C."/>
            <person name="Neiman D."/>
            <person name="Pearson M."/>
            <person name="Priest M."/>
            <person name="Roberts A."/>
            <person name="Saif S."/>
            <person name="Shea T."/>
            <person name="Shenoy N."/>
            <person name="Sisk P."/>
            <person name="Stolte C."/>
            <person name="Sykes S."/>
            <person name="Wortman J."/>
            <person name="Nusbaum C."/>
            <person name="Birren B."/>
        </authorList>
    </citation>
    <scope>NUCLEOTIDE SEQUENCE [LARGE SCALE GENOMIC DNA]</scope>
    <source>
        <strain evidence="3">ATCC MYA-4855 / 20631-21</strain>
    </source>
</reference>
<dbReference type="PANTHER" id="PTHR42024:SF1">
    <property type="entry name" value="AMINO ACID PERMEASE_ SLC12A DOMAIN-CONTAINING PROTEIN"/>
    <property type="match status" value="1"/>
</dbReference>
<keyword evidence="3" id="KW-1185">Reference proteome</keyword>
<dbReference type="Proteomes" id="UP000011064">
    <property type="component" value="Unassembled WGS sequence"/>
</dbReference>
<dbReference type="PANTHER" id="PTHR42024">
    <property type="entry name" value="AMINO ACID PERMEASE_ SLC12A DOMAIN-CONTAINING PROTEIN"/>
    <property type="match status" value="1"/>
</dbReference>
<dbReference type="HOGENOM" id="CLU_038384_2_0_1"/>
<evidence type="ECO:0000313" key="3">
    <source>
        <dbReference type="Proteomes" id="UP000011064"/>
    </source>
</evidence>
<dbReference type="EMBL" id="GL573295">
    <property type="protein sequence ID" value="ELR02808.1"/>
    <property type="molecule type" value="Genomic_DNA"/>
</dbReference>
<dbReference type="OrthoDB" id="4838853at2759"/>
<keyword evidence="1" id="KW-0472">Membrane</keyword>
<keyword evidence="1" id="KW-0812">Transmembrane</keyword>
<sequence length="161" mass="18250">MPCHRCTAVLDWFHWNLSLAWIAVMTELIIGTIPREPPIRLLTMPVPSMVFAFRLELVLVDALRLLGIPSPVRISSVTRGAPLRPGVYSFIEDVCAVDGSGGTEFRQRLNLRNAAYVIGWTVPFGWAAVWTLVTTKWVQKSLEVENKVWREEKEHRRLGGV</sequence>
<accession>L8FQR3</accession>
<dbReference type="InParanoid" id="L8FQR3"/>